<dbReference type="OrthoDB" id="361580at2759"/>
<proteinExistence type="predicted"/>
<dbReference type="Proteomes" id="UP000694853">
    <property type="component" value="Unplaced"/>
</dbReference>
<dbReference type="PANTHER" id="PTHR43592:SF18">
    <property type="entry name" value="CAAX AMINO TERMINAL PROTEASE FAMILY PROTEIN"/>
    <property type="match status" value="1"/>
</dbReference>
<dbReference type="RefSeq" id="XP_027363701.1">
    <property type="nucleotide sequence ID" value="XM_027507900.1"/>
</dbReference>
<dbReference type="AlphaFoldDB" id="A0A8B8M4W3"/>
<reference evidence="3" key="1">
    <citation type="journal article" date="2019" name="Toxins">
        <title>Detection of Abrin-Like and Prepropulchellin-Like Toxin Genes and Transcripts Using Whole Genome Sequencing and Full-Length Transcript Sequencing of Abrus precatorius.</title>
        <authorList>
            <person name="Hovde B.T."/>
            <person name="Daligault H.E."/>
            <person name="Hanschen E.R."/>
            <person name="Kunde Y.A."/>
            <person name="Johnson M.B."/>
            <person name="Starkenburg S.R."/>
            <person name="Johnson S.L."/>
        </authorList>
    </citation>
    <scope>NUCLEOTIDE SEQUENCE [LARGE SCALE GENOMIC DNA]</scope>
</reference>
<reference evidence="4" key="2">
    <citation type="submission" date="2025-08" db="UniProtKB">
        <authorList>
            <consortium name="RefSeq"/>
        </authorList>
    </citation>
    <scope>IDENTIFICATION</scope>
    <source>
        <tissue evidence="4">Young leaves</tissue>
    </source>
</reference>
<evidence type="ECO:0000313" key="4">
    <source>
        <dbReference type="RefSeq" id="XP_027363701.1"/>
    </source>
</evidence>
<gene>
    <name evidence="4" type="primary">LOC113871110</name>
</gene>
<dbReference type="PANTHER" id="PTHR43592">
    <property type="entry name" value="CAAX AMINO TERMINAL PROTEASE"/>
    <property type="match status" value="1"/>
</dbReference>
<feature type="domain" description="CAAX prenyl protease 2/Lysostaphin resistance protein A-like" evidence="2">
    <location>
        <begin position="239"/>
        <end position="326"/>
    </location>
</feature>
<protein>
    <submittedName>
        <fullName evidence="4">Uncharacterized protein LOC113871110</fullName>
    </submittedName>
</protein>
<evidence type="ECO:0000256" key="1">
    <source>
        <dbReference type="SAM" id="Phobius"/>
    </source>
</evidence>
<feature type="transmembrane region" description="Helical" evidence="1">
    <location>
        <begin position="296"/>
        <end position="314"/>
    </location>
</feature>
<keyword evidence="1" id="KW-0812">Transmembrane</keyword>
<dbReference type="GeneID" id="113871110"/>
<evidence type="ECO:0000313" key="3">
    <source>
        <dbReference type="Proteomes" id="UP000694853"/>
    </source>
</evidence>
<evidence type="ECO:0000259" key="2">
    <source>
        <dbReference type="Pfam" id="PF02517"/>
    </source>
</evidence>
<feature type="transmembrane region" description="Helical" evidence="1">
    <location>
        <begin position="239"/>
        <end position="258"/>
    </location>
</feature>
<dbReference type="GO" id="GO:0004175">
    <property type="term" value="F:endopeptidase activity"/>
    <property type="evidence" value="ECO:0007669"/>
    <property type="project" value="UniProtKB-ARBA"/>
</dbReference>
<organism evidence="3 4">
    <name type="scientific">Abrus precatorius</name>
    <name type="common">Indian licorice</name>
    <name type="synonym">Glycine abrus</name>
    <dbReference type="NCBI Taxonomy" id="3816"/>
    <lineage>
        <taxon>Eukaryota</taxon>
        <taxon>Viridiplantae</taxon>
        <taxon>Streptophyta</taxon>
        <taxon>Embryophyta</taxon>
        <taxon>Tracheophyta</taxon>
        <taxon>Spermatophyta</taxon>
        <taxon>Magnoliopsida</taxon>
        <taxon>eudicotyledons</taxon>
        <taxon>Gunneridae</taxon>
        <taxon>Pentapetalae</taxon>
        <taxon>rosids</taxon>
        <taxon>fabids</taxon>
        <taxon>Fabales</taxon>
        <taxon>Fabaceae</taxon>
        <taxon>Papilionoideae</taxon>
        <taxon>50 kb inversion clade</taxon>
        <taxon>NPAAA clade</taxon>
        <taxon>indigoferoid/millettioid clade</taxon>
        <taxon>Abreae</taxon>
        <taxon>Abrus</taxon>
    </lineage>
</organism>
<keyword evidence="1" id="KW-1133">Transmembrane helix</keyword>
<keyword evidence="3" id="KW-1185">Reference proteome</keyword>
<dbReference type="KEGG" id="aprc:113871110"/>
<dbReference type="InterPro" id="IPR003675">
    <property type="entry name" value="Rce1/LyrA-like_dom"/>
</dbReference>
<accession>A0A8B8M4W3</accession>
<feature type="transmembrane region" description="Helical" evidence="1">
    <location>
        <begin position="270"/>
        <end position="290"/>
    </location>
</feature>
<name>A0A8B8M4W3_ABRPR</name>
<dbReference type="Pfam" id="PF02517">
    <property type="entry name" value="Rce1-like"/>
    <property type="match status" value="1"/>
</dbReference>
<sequence>MSTTIPFSLPLLQNSRFSLFNSPSSPIPSQSLFTFPTTKWRLLCFRHENVSSESNGSESVEDKLSEDLVKLKGDQSKDLKKDWLTTIYTVITVVRGVEPWTVPWTAKTIVQVMLLWIASFWLVGSWIVPVLAYTAGFRKESLTYRGQALYSLLTDVAEGVVGIAILHRCLAKFQPLSSDWFKFELKGKWQFDVGLGCLMFPLINQLSQMNLKLLPILQYTPVTVSSVEQSIFARDPVAMALYAMVVSVCAPIWEEIVFRGFLLPSLTKYMPVWSAILVSSVAFALAHFNIQRMLPLVFLGIVMGAVFVRTRNLLPSMLLHSLWNAFVFLDLMK</sequence>
<dbReference type="GO" id="GO:0080120">
    <property type="term" value="P:CAAX-box protein maturation"/>
    <property type="evidence" value="ECO:0007669"/>
    <property type="project" value="UniProtKB-ARBA"/>
</dbReference>
<feature type="transmembrane region" description="Helical" evidence="1">
    <location>
        <begin position="114"/>
        <end position="136"/>
    </location>
</feature>
<keyword evidence="1" id="KW-0472">Membrane</keyword>